<dbReference type="Pfam" id="PF01042">
    <property type="entry name" value="Ribonuc_L-PSP"/>
    <property type="match status" value="1"/>
</dbReference>
<dbReference type="InterPro" id="IPR035959">
    <property type="entry name" value="RutC-like_sf"/>
</dbReference>
<dbReference type="OrthoDB" id="9803101at2"/>
<accession>A0A2G9C725</accession>
<proteinExistence type="predicted"/>
<dbReference type="SUPFAM" id="SSF55298">
    <property type="entry name" value="YjgF-like"/>
    <property type="match status" value="1"/>
</dbReference>
<dbReference type="InterPro" id="IPR006175">
    <property type="entry name" value="YjgF/YER057c/UK114"/>
</dbReference>
<evidence type="ECO:0000313" key="1">
    <source>
        <dbReference type="EMBL" id="PIM51349.1"/>
    </source>
</evidence>
<comment type="caution">
    <text evidence="1">The sequence shown here is derived from an EMBL/GenBank/DDBJ whole genome shotgun (WGS) entry which is preliminary data.</text>
</comment>
<dbReference type="RefSeq" id="WP_099863397.1">
    <property type="nucleotide sequence ID" value="NZ_PEOG01000069.1"/>
</dbReference>
<dbReference type="CDD" id="cd00448">
    <property type="entry name" value="YjgF_YER057c_UK114_family"/>
    <property type="match status" value="1"/>
</dbReference>
<dbReference type="PANTHER" id="PTHR43857">
    <property type="entry name" value="BLR7761 PROTEIN"/>
    <property type="match status" value="1"/>
</dbReference>
<dbReference type="PANTHER" id="PTHR43857:SF1">
    <property type="entry name" value="YJGH FAMILY PROTEIN"/>
    <property type="match status" value="1"/>
</dbReference>
<dbReference type="Proteomes" id="UP000231501">
    <property type="component" value="Unassembled WGS sequence"/>
</dbReference>
<protein>
    <submittedName>
        <fullName evidence="1">Enamine deaminase RidA</fullName>
    </submittedName>
</protein>
<reference evidence="1 2" key="1">
    <citation type="submission" date="2017-11" db="EMBL/GenBank/DDBJ databases">
        <title>Draft genome sequence of Mitsuaria sp. HWN-4.</title>
        <authorList>
            <person name="Gundlapally S.R."/>
        </authorList>
    </citation>
    <scope>NUCLEOTIDE SEQUENCE [LARGE SCALE GENOMIC DNA]</scope>
    <source>
        <strain evidence="1 2">HWN-4</strain>
    </source>
</reference>
<dbReference type="EMBL" id="PEOG01000069">
    <property type="protein sequence ID" value="PIM51349.1"/>
    <property type="molecule type" value="Genomic_DNA"/>
</dbReference>
<organism evidence="1 2">
    <name type="scientific">Roseateles chitinivorans</name>
    <dbReference type="NCBI Taxonomy" id="2917965"/>
    <lineage>
        <taxon>Bacteria</taxon>
        <taxon>Pseudomonadati</taxon>
        <taxon>Pseudomonadota</taxon>
        <taxon>Betaproteobacteria</taxon>
        <taxon>Burkholderiales</taxon>
        <taxon>Sphaerotilaceae</taxon>
        <taxon>Roseateles</taxon>
    </lineage>
</organism>
<name>A0A2G9C725_9BURK</name>
<keyword evidence="2" id="KW-1185">Reference proteome</keyword>
<dbReference type="Gene3D" id="3.30.1330.40">
    <property type="entry name" value="RutC-like"/>
    <property type="match status" value="1"/>
</dbReference>
<evidence type="ECO:0000313" key="2">
    <source>
        <dbReference type="Proteomes" id="UP000231501"/>
    </source>
</evidence>
<dbReference type="AlphaFoldDB" id="A0A2G9C725"/>
<gene>
    <name evidence="1" type="ORF">CS062_20335</name>
</gene>
<sequence length="145" mass="15907">MSNDNEKKTTAARRLLQPADWAAPRGYANGVAASGTQVFVAGQIGWNGQCQFESDDFVDQVRQALINIKAVLAEAGAEPRHIARMTWYLVDKREYVARGREVGQAYREVLGSEYGIAMTAVQVAGLIEDRAKVEIEVTAVVPPRD</sequence>